<sequence length="458" mass="49631">MTFITKTGGRRLCLWGTAGALALLAGTAQAQMVFTPGEGDFNWQSYEEFAAEHDLSGETVNIFGPWRGDDQALVESVLAYFAEATGANVSYASSETYEQQIVIDAEAGSPPNIAILPQPGLIADLVSKGFVEPLGEETADWLRENYAAGDSWVSLGSFPGPEGDSQLYAFPYKIDVKSLVWYVPENFEDAGYEVPETLEDLKTLTETMAEEGETPWCIGLGSGGATGWPATDWVEDLMLRVQPPEVYDQWVSNEIAFDDPRVIEAIEEFGWFARNDAFVAGGAGAVATTDFRESPNGLFASPPQCYLHHQASFIPTFFPEGTELGLDADFFYMPAYEGRDLGKPVLGAGTLAFITKDSPGARAFIEFLQTPIAHEIWMAQSGFLTPFKGANADTYGSEPLRKQGEILLDATTFRFDGSDLMPGAVGAGSFWTGMVDYVGGASAEDVAAEIQRSWDANK</sequence>
<evidence type="ECO:0000313" key="5">
    <source>
        <dbReference type="EMBL" id="SDI74176.1"/>
    </source>
</evidence>
<comment type="subcellular location">
    <subcellularLocation>
        <location evidence="1">Periplasm</location>
    </subcellularLocation>
</comment>
<dbReference type="InterPro" id="IPR050490">
    <property type="entry name" value="Bact_solute-bd_prot1"/>
</dbReference>
<dbReference type="EMBL" id="FNEJ01000009">
    <property type="protein sequence ID" value="SDI74176.1"/>
    <property type="molecule type" value="Genomic_DNA"/>
</dbReference>
<keyword evidence="4" id="KW-0732">Signal</keyword>
<evidence type="ECO:0000256" key="4">
    <source>
        <dbReference type="SAM" id="SignalP"/>
    </source>
</evidence>
<dbReference type="SUPFAM" id="SSF53850">
    <property type="entry name" value="Periplasmic binding protein-like II"/>
    <property type="match status" value="1"/>
</dbReference>
<dbReference type="Gene3D" id="3.40.190.10">
    <property type="entry name" value="Periplasmic binding protein-like II"/>
    <property type="match status" value="2"/>
</dbReference>
<accession>A0A1G8N247</accession>
<dbReference type="OrthoDB" id="8663148at2"/>
<reference evidence="6" key="1">
    <citation type="submission" date="2016-10" db="EMBL/GenBank/DDBJ databases">
        <authorList>
            <person name="Varghese N."/>
            <person name="Submissions S."/>
        </authorList>
    </citation>
    <scope>NUCLEOTIDE SEQUENCE [LARGE SCALE GENOMIC DNA]</scope>
    <source>
        <strain evidence="6">DSM 26424</strain>
    </source>
</reference>
<keyword evidence="6" id="KW-1185">Reference proteome</keyword>
<dbReference type="RefSeq" id="WP_089847235.1">
    <property type="nucleotide sequence ID" value="NZ_FNEJ01000009.1"/>
</dbReference>
<protein>
    <submittedName>
        <fullName evidence="5">Maltose-binding protein/trehalose-binding protein/sucrose-binding protein</fullName>
    </submittedName>
</protein>
<dbReference type="STRING" id="555512.SAMN04487993_1009103"/>
<feature type="chain" id="PRO_5011432619" evidence="4">
    <location>
        <begin position="31"/>
        <end position="458"/>
    </location>
</feature>
<dbReference type="PANTHER" id="PTHR43649">
    <property type="entry name" value="ARABINOSE-BINDING PROTEIN-RELATED"/>
    <property type="match status" value="1"/>
</dbReference>
<evidence type="ECO:0000256" key="3">
    <source>
        <dbReference type="ARBA" id="ARBA00022448"/>
    </source>
</evidence>
<feature type="signal peptide" evidence="4">
    <location>
        <begin position="1"/>
        <end position="30"/>
    </location>
</feature>
<keyword evidence="3" id="KW-0813">Transport</keyword>
<dbReference type="Proteomes" id="UP000199093">
    <property type="component" value="Unassembled WGS sequence"/>
</dbReference>
<evidence type="ECO:0000313" key="6">
    <source>
        <dbReference type="Proteomes" id="UP000199093"/>
    </source>
</evidence>
<comment type="similarity">
    <text evidence="2">Belongs to the bacterial solute-binding protein 1 family.</text>
</comment>
<dbReference type="Pfam" id="PF01547">
    <property type="entry name" value="SBP_bac_1"/>
    <property type="match status" value="1"/>
</dbReference>
<dbReference type="PANTHER" id="PTHR43649:SF29">
    <property type="entry name" value="OSMOPROTECTIVE COMPOUNDS-BINDING PROTEIN GGTB"/>
    <property type="match status" value="1"/>
</dbReference>
<evidence type="ECO:0000256" key="2">
    <source>
        <dbReference type="ARBA" id="ARBA00008520"/>
    </source>
</evidence>
<name>A0A1G8N247_9RHOB</name>
<gene>
    <name evidence="5" type="ORF">SAMN04487993_1009103</name>
</gene>
<dbReference type="AlphaFoldDB" id="A0A1G8N247"/>
<proteinExistence type="inferred from homology"/>
<dbReference type="GO" id="GO:0042597">
    <property type="term" value="C:periplasmic space"/>
    <property type="evidence" value="ECO:0007669"/>
    <property type="project" value="UniProtKB-SubCell"/>
</dbReference>
<dbReference type="InterPro" id="IPR006059">
    <property type="entry name" value="SBP"/>
</dbReference>
<evidence type="ECO:0000256" key="1">
    <source>
        <dbReference type="ARBA" id="ARBA00004418"/>
    </source>
</evidence>
<organism evidence="5 6">
    <name type="scientific">Salipiger marinus</name>
    <dbReference type="NCBI Taxonomy" id="555512"/>
    <lineage>
        <taxon>Bacteria</taxon>
        <taxon>Pseudomonadati</taxon>
        <taxon>Pseudomonadota</taxon>
        <taxon>Alphaproteobacteria</taxon>
        <taxon>Rhodobacterales</taxon>
        <taxon>Roseobacteraceae</taxon>
        <taxon>Salipiger</taxon>
    </lineage>
</organism>